<keyword evidence="11" id="KW-0460">Magnesium</keyword>
<dbReference type="InterPro" id="IPR027417">
    <property type="entry name" value="P-loop_NTPase"/>
</dbReference>
<dbReference type="STRING" id="764291.STRUR_0687"/>
<evidence type="ECO:0000256" key="7">
    <source>
        <dbReference type="ARBA" id="ARBA00022777"/>
    </source>
</evidence>
<evidence type="ECO:0000256" key="3">
    <source>
        <dbReference type="ARBA" id="ARBA00012154"/>
    </source>
</evidence>
<evidence type="ECO:0000313" key="12">
    <source>
        <dbReference type="EMBL" id="EHJ56609.1"/>
    </source>
</evidence>
<feature type="binding site" evidence="11">
    <location>
        <position position="151"/>
    </location>
    <ligand>
        <name>ATP</name>
        <dbReference type="ChEBI" id="CHEBI:30616"/>
    </ligand>
</feature>
<name>G5KDP3_9STRE</name>
<evidence type="ECO:0000256" key="8">
    <source>
        <dbReference type="ARBA" id="ARBA00022840"/>
    </source>
</evidence>
<dbReference type="InterPro" id="IPR031322">
    <property type="entry name" value="Shikimate/glucono_kinase"/>
</dbReference>
<keyword evidence="11" id="KW-0479">Metal-binding</keyword>
<dbReference type="Proteomes" id="UP000005388">
    <property type="component" value="Unassembled WGS sequence"/>
</dbReference>
<evidence type="ECO:0000256" key="11">
    <source>
        <dbReference type="HAMAP-Rule" id="MF_00109"/>
    </source>
</evidence>
<dbReference type="GO" id="GO:0008652">
    <property type="term" value="P:amino acid biosynthetic process"/>
    <property type="evidence" value="ECO:0007669"/>
    <property type="project" value="UniProtKB-KW"/>
</dbReference>
<dbReference type="Gene3D" id="3.40.50.300">
    <property type="entry name" value="P-loop containing nucleotide triphosphate hydrolases"/>
    <property type="match status" value="1"/>
</dbReference>
<dbReference type="GO" id="GO:0009423">
    <property type="term" value="P:chorismate biosynthetic process"/>
    <property type="evidence" value="ECO:0007669"/>
    <property type="project" value="UniProtKB-UniRule"/>
</dbReference>
<keyword evidence="7 11" id="KW-0418">Kinase</keyword>
<gene>
    <name evidence="11 12" type="primary">aroK</name>
    <name evidence="12" type="ORF">STRUR_0687</name>
</gene>
<dbReference type="Pfam" id="PF01202">
    <property type="entry name" value="SKI"/>
    <property type="match status" value="1"/>
</dbReference>
<keyword evidence="6 11" id="KW-0547">Nucleotide-binding</keyword>
<evidence type="ECO:0000256" key="9">
    <source>
        <dbReference type="ARBA" id="ARBA00023141"/>
    </source>
</evidence>
<evidence type="ECO:0000256" key="2">
    <source>
        <dbReference type="ARBA" id="ARBA00006997"/>
    </source>
</evidence>
<dbReference type="EMBL" id="AEUZ02000001">
    <property type="protein sequence ID" value="EHJ56609.1"/>
    <property type="molecule type" value="Genomic_DNA"/>
</dbReference>
<dbReference type="EC" id="2.7.1.71" evidence="3 11"/>
<dbReference type="GO" id="GO:0000287">
    <property type="term" value="F:magnesium ion binding"/>
    <property type="evidence" value="ECO:0007669"/>
    <property type="project" value="UniProtKB-UniRule"/>
</dbReference>
<comment type="function">
    <text evidence="11">Catalyzes the specific phosphorylation of the 3-hydroxyl group of shikimic acid using ATP as a cosubstrate.</text>
</comment>
<dbReference type="CDD" id="cd00464">
    <property type="entry name" value="SK"/>
    <property type="match status" value="1"/>
</dbReference>
<feature type="binding site" evidence="11">
    <location>
        <position position="52"/>
    </location>
    <ligand>
        <name>substrate</name>
    </ligand>
</feature>
<comment type="similarity">
    <text evidence="2 11">Belongs to the shikimate kinase family.</text>
</comment>
<feature type="binding site" evidence="11">
    <location>
        <begin position="10"/>
        <end position="15"/>
    </location>
    <ligand>
        <name>ATP</name>
        <dbReference type="ChEBI" id="CHEBI:30616"/>
    </ligand>
</feature>
<feature type="binding site" evidence="11">
    <location>
        <position position="75"/>
    </location>
    <ligand>
        <name>substrate</name>
    </ligand>
</feature>
<accession>G5KDP3</accession>
<comment type="catalytic activity">
    <reaction evidence="10 11">
        <text>shikimate + ATP = 3-phosphoshikimate + ADP + H(+)</text>
        <dbReference type="Rhea" id="RHEA:13121"/>
        <dbReference type="ChEBI" id="CHEBI:15378"/>
        <dbReference type="ChEBI" id="CHEBI:30616"/>
        <dbReference type="ChEBI" id="CHEBI:36208"/>
        <dbReference type="ChEBI" id="CHEBI:145989"/>
        <dbReference type="ChEBI" id="CHEBI:456216"/>
        <dbReference type="EC" id="2.7.1.71"/>
    </reaction>
</comment>
<evidence type="ECO:0000313" key="13">
    <source>
        <dbReference type="Proteomes" id="UP000005388"/>
    </source>
</evidence>
<keyword evidence="13" id="KW-1185">Reference proteome</keyword>
<protein>
    <recommendedName>
        <fullName evidence="3 11">Shikimate kinase</fullName>
        <shortName evidence="11">SK</shortName>
        <ecNumber evidence="3 11">2.7.1.71</ecNumber>
    </recommendedName>
</protein>
<comment type="subunit">
    <text evidence="11">Monomer.</text>
</comment>
<feature type="binding site" evidence="11">
    <location>
        <position position="116"/>
    </location>
    <ligand>
        <name>ATP</name>
        <dbReference type="ChEBI" id="CHEBI:30616"/>
    </ligand>
</feature>
<keyword evidence="9 11" id="KW-0057">Aromatic amino acid biosynthesis</keyword>
<evidence type="ECO:0000256" key="1">
    <source>
        <dbReference type="ARBA" id="ARBA00004842"/>
    </source>
</evidence>
<evidence type="ECO:0000256" key="6">
    <source>
        <dbReference type="ARBA" id="ARBA00022741"/>
    </source>
</evidence>
<dbReference type="UniPathway" id="UPA00053">
    <property type="reaction ID" value="UER00088"/>
</dbReference>
<reference evidence="12 13" key="1">
    <citation type="journal article" date="2014" name="Int. J. Syst. Evol. Microbiol.">
        <title>Phylogenomics and the dynamic genome evolution of the genus Streptococcus.</title>
        <authorList>
            <consortium name="The Broad Institute Genome Sequencing Platform"/>
            <person name="Richards V.P."/>
            <person name="Palmer S.R."/>
            <person name="Pavinski Bitar P.D."/>
            <person name="Qin X."/>
            <person name="Weinstock G.M."/>
            <person name="Highlander S.K."/>
            <person name="Town C.D."/>
            <person name="Burne R.A."/>
            <person name="Stanhope M.J."/>
        </authorList>
    </citation>
    <scope>NUCLEOTIDE SEQUENCE [LARGE SCALE GENOMIC DNA]</scope>
    <source>
        <strain evidence="12 13">2285-97</strain>
    </source>
</reference>
<comment type="cofactor">
    <cofactor evidence="11">
        <name>Mg(2+)</name>
        <dbReference type="ChEBI" id="CHEBI:18420"/>
    </cofactor>
    <text evidence="11">Binds 1 Mg(2+) ion per subunit.</text>
</comment>
<organism evidence="12 13">
    <name type="scientific">Streptococcus urinalis 2285-97</name>
    <dbReference type="NCBI Taxonomy" id="764291"/>
    <lineage>
        <taxon>Bacteria</taxon>
        <taxon>Bacillati</taxon>
        <taxon>Bacillota</taxon>
        <taxon>Bacilli</taxon>
        <taxon>Lactobacillales</taxon>
        <taxon>Streptococcaceae</taxon>
        <taxon>Streptococcus</taxon>
    </lineage>
</organism>
<evidence type="ECO:0000256" key="4">
    <source>
        <dbReference type="ARBA" id="ARBA00022605"/>
    </source>
</evidence>
<dbReference type="InterPro" id="IPR023000">
    <property type="entry name" value="Shikimate_kinase_CS"/>
</dbReference>
<dbReference type="PANTHER" id="PTHR21087">
    <property type="entry name" value="SHIKIMATE KINASE"/>
    <property type="match status" value="1"/>
</dbReference>
<keyword evidence="8 11" id="KW-0067">ATP-binding</keyword>
<dbReference type="PANTHER" id="PTHR21087:SF16">
    <property type="entry name" value="SHIKIMATE KINASE 1, CHLOROPLASTIC"/>
    <property type="match status" value="1"/>
</dbReference>
<dbReference type="PROSITE" id="PS01128">
    <property type="entry name" value="SHIKIMATE_KINASE"/>
    <property type="match status" value="1"/>
</dbReference>
<sequence length="163" mass="18836">MSKILLGFMGAGKTTVSGFLDSNYYEMDDIIENRIGMSITEFFAKEGEEAFRDIESQVLRELMSKKEDIIISTGGGVVTREENRNLLRENKRNNILLSASFDVLYKRIQEDKVFQRPLYLNNSIENFRAIFEKRMTLYEDLADLVIGVDHRTPQEIARIILNS</sequence>
<dbReference type="RefSeq" id="WP_006739358.1">
    <property type="nucleotide sequence ID" value="NZ_AEUZ02000001.1"/>
</dbReference>
<dbReference type="GO" id="GO:0009073">
    <property type="term" value="P:aromatic amino acid family biosynthetic process"/>
    <property type="evidence" value="ECO:0007669"/>
    <property type="project" value="UniProtKB-KW"/>
</dbReference>
<dbReference type="SUPFAM" id="SSF52540">
    <property type="entry name" value="P-loop containing nucleoside triphosphate hydrolases"/>
    <property type="match status" value="1"/>
</dbReference>
<dbReference type="InterPro" id="IPR000623">
    <property type="entry name" value="Shikimate_kinase/TSH1"/>
</dbReference>
<comment type="caution">
    <text evidence="12">The sequence shown here is derived from an EMBL/GenBank/DDBJ whole genome shotgun (WGS) entry which is preliminary data.</text>
</comment>
<dbReference type="GO" id="GO:0004765">
    <property type="term" value="F:shikimate kinase activity"/>
    <property type="evidence" value="ECO:0007669"/>
    <property type="project" value="UniProtKB-UniRule"/>
</dbReference>
<keyword evidence="4 11" id="KW-0028">Amino-acid biosynthesis</keyword>
<proteinExistence type="inferred from homology"/>
<dbReference type="AlphaFoldDB" id="G5KDP3"/>
<feature type="binding site" evidence="11">
    <location>
        <position position="134"/>
    </location>
    <ligand>
        <name>substrate</name>
    </ligand>
</feature>
<evidence type="ECO:0000256" key="5">
    <source>
        <dbReference type="ARBA" id="ARBA00022679"/>
    </source>
</evidence>
<comment type="subcellular location">
    <subcellularLocation>
        <location evidence="11">Cytoplasm</location>
    </subcellularLocation>
</comment>
<dbReference type="GO" id="GO:0005524">
    <property type="term" value="F:ATP binding"/>
    <property type="evidence" value="ECO:0007669"/>
    <property type="project" value="UniProtKB-UniRule"/>
</dbReference>
<comment type="pathway">
    <text evidence="1 11">Metabolic intermediate biosynthesis; chorismate biosynthesis; chorismate from D-erythrose 4-phosphate and phosphoenolpyruvate: step 5/7.</text>
</comment>
<feature type="binding site" evidence="11">
    <location>
        <position position="14"/>
    </location>
    <ligand>
        <name>Mg(2+)</name>
        <dbReference type="ChEBI" id="CHEBI:18420"/>
    </ligand>
</feature>
<dbReference type="GO" id="GO:0005829">
    <property type="term" value="C:cytosol"/>
    <property type="evidence" value="ECO:0007669"/>
    <property type="project" value="TreeGrafter"/>
</dbReference>
<feature type="binding site" evidence="11">
    <location>
        <position position="28"/>
    </location>
    <ligand>
        <name>substrate</name>
    </ligand>
</feature>
<keyword evidence="11" id="KW-0963">Cytoplasm</keyword>
<dbReference type="PRINTS" id="PR01100">
    <property type="entry name" value="SHIKIMTKNASE"/>
</dbReference>
<evidence type="ECO:0000256" key="10">
    <source>
        <dbReference type="ARBA" id="ARBA00048567"/>
    </source>
</evidence>
<keyword evidence="5 11" id="KW-0808">Transferase</keyword>
<dbReference type="eggNOG" id="COG0703">
    <property type="taxonomic scope" value="Bacteria"/>
</dbReference>
<dbReference type="HAMAP" id="MF_00109">
    <property type="entry name" value="Shikimate_kinase"/>
    <property type="match status" value="1"/>
</dbReference>